<comment type="subcellular location">
    <subcellularLocation>
        <location evidence="1 12">Cell outer membrane</location>
        <topology evidence="1 12">Multi-pass membrane protein</topology>
    </subcellularLocation>
</comment>
<evidence type="ECO:0000256" key="12">
    <source>
        <dbReference type="PROSITE-ProRule" id="PRU01360"/>
    </source>
</evidence>
<keyword evidence="8 13" id="KW-0798">TonB box</keyword>
<dbReference type="EMBL" id="CP015118">
    <property type="protein sequence ID" value="ARN21121.1"/>
    <property type="molecule type" value="Genomic_DNA"/>
</dbReference>
<evidence type="ECO:0000256" key="8">
    <source>
        <dbReference type="ARBA" id="ARBA00023077"/>
    </source>
</evidence>
<keyword evidence="7" id="KW-0408">Iron</keyword>
<dbReference type="Proteomes" id="UP000193427">
    <property type="component" value="Chromosome"/>
</dbReference>
<keyword evidence="4 12" id="KW-1134">Transmembrane beta strand</keyword>
<dbReference type="OrthoDB" id="174652at2"/>
<keyword evidence="6 12" id="KW-0812">Transmembrane</keyword>
<evidence type="ECO:0000256" key="3">
    <source>
        <dbReference type="ARBA" id="ARBA00022448"/>
    </source>
</evidence>
<dbReference type="InterPro" id="IPR010105">
    <property type="entry name" value="TonB_sidphr_rcpt"/>
</dbReference>
<evidence type="ECO:0000256" key="11">
    <source>
        <dbReference type="ARBA" id="ARBA00023237"/>
    </source>
</evidence>
<keyword evidence="10" id="KW-0675">Receptor</keyword>
<dbReference type="Pfam" id="PF00593">
    <property type="entry name" value="TonB_dep_Rec_b-barrel"/>
    <property type="match status" value="1"/>
</dbReference>
<dbReference type="PROSITE" id="PS52016">
    <property type="entry name" value="TONB_DEPENDENT_REC_3"/>
    <property type="match status" value="1"/>
</dbReference>
<dbReference type="RefSeq" id="WP_085751407.1">
    <property type="nucleotide sequence ID" value="NZ_BSPR01000004.1"/>
</dbReference>
<dbReference type="InterPro" id="IPR036942">
    <property type="entry name" value="Beta-barrel_TonB_sf"/>
</dbReference>
<keyword evidence="5" id="KW-0406">Ion transport</keyword>
<evidence type="ECO:0000313" key="14">
    <source>
        <dbReference type="EMBL" id="ARN21121.1"/>
    </source>
</evidence>
<evidence type="ECO:0000256" key="4">
    <source>
        <dbReference type="ARBA" id="ARBA00022452"/>
    </source>
</evidence>
<dbReference type="InterPro" id="IPR037066">
    <property type="entry name" value="Plug_dom_sf"/>
</dbReference>
<dbReference type="GO" id="GO:0009279">
    <property type="term" value="C:cell outer membrane"/>
    <property type="evidence" value="ECO:0007669"/>
    <property type="project" value="UniProtKB-SubCell"/>
</dbReference>
<dbReference type="InterPro" id="IPR012910">
    <property type="entry name" value="Plug_dom"/>
</dbReference>
<name>A0A1W6L9Z8_9BURK</name>
<evidence type="ECO:0000256" key="7">
    <source>
        <dbReference type="ARBA" id="ARBA00023004"/>
    </source>
</evidence>
<dbReference type="Gene3D" id="2.170.130.10">
    <property type="entry name" value="TonB-dependent receptor, plug domain"/>
    <property type="match status" value="1"/>
</dbReference>
<dbReference type="SMART" id="SM00965">
    <property type="entry name" value="STN"/>
    <property type="match status" value="1"/>
</dbReference>
<evidence type="ECO:0000256" key="9">
    <source>
        <dbReference type="ARBA" id="ARBA00023136"/>
    </source>
</evidence>
<protein>
    <submittedName>
        <fullName evidence="14">Ligand-gated channel protein</fullName>
    </submittedName>
</protein>
<evidence type="ECO:0000256" key="1">
    <source>
        <dbReference type="ARBA" id="ARBA00004571"/>
    </source>
</evidence>
<keyword evidence="11 12" id="KW-0998">Cell outer membrane</keyword>
<keyword evidence="3 12" id="KW-0813">Transport</keyword>
<sequence length="826" mass="88372">MTRRRPSAFVRHTPSARALSLAVHAAVLAMGFTSAGASAQSATSAVVAPETQRVYRIAAGPLGEALGDFAAAAGVSITVPPALVQGKTTRGLDGGFSVRDGFAHLLAGSGLEVTGGAGGAFALRRAAAADTGAAETTLAPVTTTAKATGGATTEGSDSFAARAVSLNKGDQALKDIPQSISVLTRKQLDEQGITDLKDAVNNVTGTEGIGGVGQGMVLSARGFQIDNWQYDGVAIPRNHYALGNWGTEGMVFYDRLEVLRGASGLLQGTGSPGGAINLVRKRGQADTTVTATARAGSWDRYGVQLDAGGPLNAEGTLRGRVVVDEDRSHSFVDYVNDRTRSLYAALDYDLGPDTTVGLGVSNLDSKGRPFLLGVPLYEGGQETGLPRSTFTGSWWNQASVEQTIVYADLDHRFNADWNFKVSALRMSERNTSTHQRMTGTVAADGTGPTYDDWITDFDSTKVGLDAYVNGRFDVGGLRNEVTVGVSYWKYKSDDMFARTFTDGANVFAIDHNRPVPTVDSLLAAGGRQTFSTYDVQQKGLYTSVRTRLIEPLTAIVGARASWYDSFYTESAFNSQSTSSASGEITPYVGLVYALTPQWSAYGSYTGVFEPQSSRTVTGDVLDPIIGTNYELGIKGELLDKRVNTSLAVFRYDHKNRGVNDFASGQVCDGWYCSVASGKVRSQGVEAEVSGEVLRNLQVMAGYTYNTTEYLSDPENQGEVFSTWTPKHMLRAWVSYRLPGEWNPLTLGGGVTSQSHTLSYDRSFEVPGATVANLRVAYQASPEINLALNVNNVFDKHYVLPGFVGYTGATYGDPRNMMLTLKYTPKL</sequence>
<evidence type="ECO:0000256" key="6">
    <source>
        <dbReference type="ARBA" id="ARBA00022692"/>
    </source>
</evidence>
<dbReference type="InterPro" id="IPR000531">
    <property type="entry name" value="Beta-barrel_TonB"/>
</dbReference>
<accession>A0A1W6L9Z8</accession>
<dbReference type="GO" id="GO:0015344">
    <property type="term" value="F:siderophore uptake transmembrane transporter activity"/>
    <property type="evidence" value="ECO:0007669"/>
    <property type="project" value="TreeGrafter"/>
</dbReference>
<dbReference type="NCBIfam" id="TIGR01783">
    <property type="entry name" value="TonB-siderophor"/>
    <property type="match status" value="1"/>
</dbReference>
<evidence type="ECO:0000313" key="15">
    <source>
        <dbReference type="Proteomes" id="UP000193427"/>
    </source>
</evidence>
<dbReference type="CDD" id="cd01347">
    <property type="entry name" value="ligand_gated_channel"/>
    <property type="match status" value="1"/>
</dbReference>
<dbReference type="Gene3D" id="2.40.170.20">
    <property type="entry name" value="TonB-dependent receptor, beta-barrel domain"/>
    <property type="match status" value="1"/>
</dbReference>
<organism evidence="14 15">
    <name type="scientific">Piscinibacter gummiphilus</name>
    <dbReference type="NCBI Taxonomy" id="946333"/>
    <lineage>
        <taxon>Bacteria</taxon>
        <taxon>Pseudomonadati</taxon>
        <taxon>Pseudomonadota</taxon>
        <taxon>Betaproteobacteria</taxon>
        <taxon>Burkholderiales</taxon>
        <taxon>Sphaerotilaceae</taxon>
        <taxon>Piscinibacter</taxon>
    </lineage>
</organism>
<dbReference type="AlphaFoldDB" id="A0A1W6L9Z8"/>
<dbReference type="Gene3D" id="3.55.50.30">
    <property type="match status" value="1"/>
</dbReference>
<dbReference type="InterPro" id="IPR039426">
    <property type="entry name" value="TonB-dep_rcpt-like"/>
</dbReference>
<gene>
    <name evidence="14" type="ORF">A4W93_15140</name>
</gene>
<proteinExistence type="inferred from homology"/>
<dbReference type="GO" id="GO:0015891">
    <property type="term" value="P:siderophore transport"/>
    <property type="evidence" value="ECO:0007669"/>
    <property type="project" value="InterPro"/>
</dbReference>
<evidence type="ECO:0000256" key="13">
    <source>
        <dbReference type="RuleBase" id="RU003357"/>
    </source>
</evidence>
<evidence type="ECO:0000256" key="5">
    <source>
        <dbReference type="ARBA" id="ARBA00022496"/>
    </source>
</evidence>
<dbReference type="PANTHER" id="PTHR32552:SF74">
    <property type="entry name" value="HYDROXAMATE SIDEROPHORE RECEPTOR FHUE"/>
    <property type="match status" value="1"/>
</dbReference>
<dbReference type="Pfam" id="PF07715">
    <property type="entry name" value="Plug"/>
    <property type="match status" value="1"/>
</dbReference>
<keyword evidence="5" id="KW-0410">Iron transport</keyword>
<keyword evidence="9 12" id="KW-0472">Membrane</keyword>
<evidence type="ECO:0000256" key="10">
    <source>
        <dbReference type="ARBA" id="ARBA00023170"/>
    </source>
</evidence>
<comment type="similarity">
    <text evidence="2 12 13">Belongs to the TonB-dependent receptor family.</text>
</comment>
<dbReference type="InterPro" id="IPR011662">
    <property type="entry name" value="Secretin/TonB_short_N"/>
</dbReference>
<evidence type="ECO:0000256" key="2">
    <source>
        <dbReference type="ARBA" id="ARBA00009810"/>
    </source>
</evidence>
<dbReference type="GO" id="GO:0038023">
    <property type="term" value="F:signaling receptor activity"/>
    <property type="evidence" value="ECO:0007669"/>
    <property type="project" value="InterPro"/>
</dbReference>
<dbReference type="STRING" id="946333.A4W93_15140"/>
<dbReference type="PANTHER" id="PTHR32552">
    <property type="entry name" value="FERRICHROME IRON RECEPTOR-RELATED"/>
    <property type="match status" value="1"/>
</dbReference>
<dbReference type="KEGG" id="rgu:A4W93_15140"/>
<keyword evidence="15" id="KW-1185">Reference proteome</keyword>
<dbReference type="SUPFAM" id="SSF56935">
    <property type="entry name" value="Porins"/>
    <property type="match status" value="1"/>
</dbReference>
<reference evidence="14 15" key="1">
    <citation type="submission" date="2016-04" db="EMBL/GenBank/DDBJ databases">
        <title>Complete genome sequence of natural rubber-degrading, novel Gram-negative bacterium, Rhizobacter gummiphilus strain NS21.</title>
        <authorList>
            <person name="Tabata M."/>
            <person name="Kasai D."/>
            <person name="Fukuda M."/>
        </authorList>
    </citation>
    <scope>NUCLEOTIDE SEQUENCE [LARGE SCALE GENOMIC DNA]</scope>
    <source>
        <strain evidence="14 15">NS21</strain>
    </source>
</reference>